<evidence type="ECO:0000256" key="1">
    <source>
        <dbReference type="SAM" id="SignalP"/>
    </source>
</evidence>
<keyword evidence="3" id="KW-1185">Reference proteome</keyword>
<evidence type="ECO:0008006" key="4">
    <source>
        <dbReference type="Google" id="ProtNLM"/>
    </source>
</evidence>
<dbReference type="Proteomes" id="UP001595443">
    <property type="component" value="Unassembled WGS sequence"/>
</dbReference>
<sequence>MSAKRPASKSALALLLAAATAVGPIAPLTALPAQAETAVAPEKNPAGDIPDTQVFITYRSAAGYALKVPEGWARSEKGADVRFVDKLDAVSVTVQDAPAAVSLNWLRTRYLPVLEQQGRAVRIDKLDAVQLPGGKAFRISYADNSEPNPVTGKQVRLEHNLYLFAHGGKLAALNLSAPYGADNADQWRLMSRSFRWP</sequence>
<proteinExistence type="predicted"/>
<feature type="chain" id="PRO_5047341721" description="Lipoprotein" evidence="1">
    <location>
        <begin position="36"/>
        <end position="197"/>
    </location>
</feature>
<comment type="caution">
    <text evidence="2">The sequence shown here is derived from an EMBL/GenBank/DDBJ whole genome shotgun (WGS) entry which is preliminary data.</text>
</comment>
<reference evidence="3" key="1">
    <citation type="journal article" date="2019" name="Int. J. Syst. Evol. Microbiol.">
        <title>The Global Catalogue of Microorganisms (GCM) 10K type strain sequencing project: providing services to taxonomists for standard genome sequencing and annotation.</title>
        <authorList>
            <consortium name="The Broad Institute Genomics Platform"/>
            <consortium name="The Broad Institute Genome Sequencing Center for Infectious Disease"/>
            <person name="Wu L."/>
            <person name="Ma J."/>
        </authorList>
    </citation>
    <scope>NUCLEOTIDE SEQUENCE [LARGE SCALE GENOMIC DNA]</scope>
    <source>
        <strain evidence="3">KCTC 62192</strain>
    </source>
</reference>
<organism evidence="2 3">
    <name type="scientific">Acidimangrovimonas pyrenivorans</name>
    <dbReference type="NCBI Taxonomy" id="2030798"/>
    <lineage>
        <taxon>Bacteria</taxon>
        <taxon>Pseudomonadati</taxon>
        <taxon>Pseudomonadota</taxon>
        <taxon>Alphaproteobacteria</taxon>
        <taxon>Rhodobacterales</taxon>
        <taxon>Paracoccaceae</taxon>
        <taxon>Acidimangrovimonas</taxon>
    </lineage>
</organism>
<dbReference type="EMBL" id="JBHRSK010000004">
    <property type="protein sequence ID" value="MFC2967975.1"/>
    <property type="molecule type" value="Genomic_DNA"/>
</dbReference>
<gene>
    <name evidence="2" type="ORF">ACFOES_07710</name>
</gene>
<dbReference type="RefSeq" id="WP_377832622.1">
    <property type="nucleotide sequence ID" value="NZ_JBHRSK010000004.1"/>
</dbReference>
<evidence type="ECO:0000313" key="2">
    <source>
        <dbReference type="EMBL" id="MFC2967975.1"/>
    </source>
</evidence>
<feature type="signal peptide" evidence="1">
    <location>
        <begin position="1"/>
        <end position="35"/>
    </location>
</feature>
<name>A0ABV7AGG8_9RHOB</name>
<evidence type="ECO:0000313" key="3">
    <source>
        <dbReference type="Proteomes" id="UP001595443"/>
    </source>
</evidence>
<keyword evidence="1" id="KW-0732">Signal</keyword>
<accession>A0ABV7AGG8</accession>
<protein>
    <recommendedName>
        <fullName evidence="4">Lipoprotein</fullName>
    </recommendedName>
</protein>